<gene>
    <name evidence="6" type="primary">LOC111083970</name>
</gene>
<comment type="subcellular location">
    <subcellularLocation>
        <location evidence="1">Membrane</location>
        <topology evidence="1">Single-pass membrane protein</topology>
    </subcellularLocation>
</comment>
<name>A0ABM1RYH8_LIMPO</name>
<accession>A0ABM1RYH8</accession>
<organism evidence="5 6">
    <name type="scientific">Limulus polyphemus</name>
    <name type="common">Atlantic horseshoe crab</name>
    <dbReference type="NCBI Taxonomy" id="6850"/>
    <lineage>
        <taxon>Eukaryota</taxon>
        <taxon>Metazoa</taxon>
        <taxon>Ecdysozoa</taxon>
        <taxon>Arthropoda</taxon>
        <taxon>Chelicerata</taxon>
        <taxon>Merostomata</taxon>
        <taxon>Xiphosura</taxon>
        <taxon>Limulidae</taxon>
        <taxon>Limulus</taxon>
    </lineage>
</organism>
<dbReference type="InterPro" id="IPR036179">
    <property type="entry name" value="Ig-like_dom_sf"/>
</dbReference>
<sequence>PPNLLTINGSPRHVVLQIKEGERANLTCSVENSKPPSRLKWYRNRVELIPDAAETSIREEKGKLVTVLSTLTLYPKIDDDQATYICEADHSALSNPLTSSVTISVLYPPGKPVITGYREGHVLVKGERLSLLCTSKGGNPPAILMWFRSGERLDTSYVTRSRKTVSILRFRVTAADNKAEYRCEAKSPLVNRSSSEFVTLSVH</sequence>
<dbReference type="GeneID" id="111083970"/>
<dbReference type="InterPro" id="IPR013783">
    <property type="entry name" value="Ig-like_fold"/>
</dbReference>
<dbReference type="PROSITE" id="PS50835">
    <property type="entry name" value="IG_LIKE"/>
    <property type="match status" value="2"/>
</dbReference>
<dbReference type="SUPFAM" id="SSF48726">
    <property type="entry name" value="Immunoglobulin"/>
    <property type="match status" value="2"/>
</dbReference>
<evidence type="ECO:0000256" key="2">
    <source>
        <dbReference type="ARBA" id="ARBA00023136"/>
    </source>
</evidence>
<evidence type="ECO:0000313" key="6">
    <source>
        <dbReference type="RefSeq" id="XP_022236433.1"/>
    </source>
</evidence>
<feature type="non-terminal residue" evidence="6">
    <location>
        <position position="203"/>
    </location>
</feature>
<dbReference type="Pfam" id="PF08205">
    <property type="entry name" value="C2-set_2"/>
    <property type="match status" value="1"/>
</dbReference>
<dbReference type="InterPro" id="IPR013162">
    <property type="entry name" value="CD80_C2-set"/>
</dbReference>
<keyword evidence="2" id="KW-0472">Membrane</keyword>
<dbReference type="PANTHER" id="PTHR45889:SF8">
    <property type="entry name" value="IG-LIKE DOMAIN-CONTAINING PROTEIN"/>
    <property type="match status" value="1"/>
</dbReference>
<evidence type="ECO:0000256" key="3">
    <source>
        <dbReference type="ARBA" id="ARBA00023157"/>
    </source>
</evidence>
<evidence type="ECO:0000313" key="5">
    <source>
        <dbReference type="Proteomes" id="UP000694941"/>
    </source>
</evidence>
<dbReference type="InterPro" id="IPR007110">
    <property type="entry name" value="Ig-like_dom"/>
</dbReference>
<dbReference type="RefSeq" id="XP_022236433.1">
    <property type="nucleotide sequence ID" value="XM_022380725.1"/>
</dbReference>
<dbReference type="PROSITE" id="PS00290">
    <property type="entry name" value="IG_MHC"/>
    <property type="match status" value="1"/>
</dbReference>
<dbReference type="InterPro" id="IPR003597">
    <property type="entry name" value="Ig_C1-set"/>
</dbReference>
<dbReference type="Proteomes" id="UP000694941">
    <property type="component" value="Unplaced"/>
</dbReference>
<dbReference type="SMART" id="SM00407">
    <property type="entry name" value="IGc1"/>
    <property type="match status" value="1"/>
</dbReference>
<dbReference type="Pfam" id="PF13927">
    <property type="entry name" value="Ig_3"/>
    <property type="match status" value="1"/>
</dbReference>
<dbReference type="SMART" id="SM00408">
    <property type="entry name" value="IGc2"/>
    <property type="match status" value="2"/>
</dbReference>
<evidence type="ECO:0000259" key="4">
    <source>
        <dbReference type="PROSITE" id="PS50835"/>
    </source>
</evidence>
<dbReference type="Gene3D" id="2.60.40.10">
    <property type="entry name" value="Immunoglobulins"/>
    <property type="match status" value="2"/>
</dbReference>
<keyword evidence="3" id="KW-1015">Disulfide bond</keyword>
<dbReference type="PANTHER" id="PTHR45889">
    <property type="entry name" value="IG-LIKE DOMAIN-CONTAINING PROTEIN"/>
    <property type="match status" value="1"/>
</dbReference>
<feature type="domain" description="Ig-like" evidence="4">
    <location>
        <begin position="112"/>
        <end position="201"/>
    </location>
</feature>
<feature type="domain" description="Ig-like" evidence="4">
    <location>
        <begin position="11"/>
        <end position="104"/>
    </location>
</feature>
<keyword evidence="5" id="KW-1185">Reference proteome</keyword>
<proteinExistence type="predicted"/>
<dbReference type="InterPro" id="IPR003599">
    <property type="entry name" value="Ig_sub"/>
</dbReference>
<reference evidence="6" key="1">
    <citation type="submission" date="2025-08" db="UniProtKB">
        <authorList>
            <consortium name="RefSeq"/>
        </authorList>
    </citation>
    <scope>IDENTIFICATION</scope>
    <source>
        <tissue evidence="6">Muscle</tissue>
    </source>
</reference>
<protein>
    <submittedName>
        <fullName evidence="6">Synaptogenesis protein syg-2-like</fullName>
    </submittedName>
</protein>
<dbReference type="SMART" id="SM00409">
    <property type="entry name" value="IG"/>
    <property type="match status" value="2"/>
</dbReference>
<dbReference type="InterPro" id="IPR003006">
    <property type="entry name" value="Ig/MHC_CS"/>
</dbReference>
<feature type="non-terminal residue" evidence="6">
    <location>
        <position position="1"/>
    </location>
</feature>
<evidence type="ECO:0000256" key="1">
    <source>
        <dbReference type="ARBA" id="ARBA00004167"/>
    </source>
</evidence>
<dbReference type="InterPro" id="IPR003598">
    <property type="entry name" value="Ig_sub2"/>
</dbReference>